<evidence type="ECO:0000313" key="2">
    <source>
        <dbReference type="EMBL" id="VVC32442.1"/>
    </source>
</evidence>
<dbReference type="Proteomes" id="UP000325440">
    <property type="component" value="Unassembled WGS sequence"/>
</dbReference>
<feature type="compositionally biased region" description="Basic and acidic residues" evidence="1">
    <location>
        <begin position="88"/>
        <end position="99"/>
    </location>
</feature>
<gene>
    <name evidence="2" type="ORF">CINCED_3A006070</name>
</gene>
<dbReference type="EMBL" id="CABPRJ010000955">
    <property type="protein sequence ID" value="VVC32442.1"/>
    <property type="molecule type" value="Genomic_DNA"/>
</dbReference>
<feature type="compositionally biased region" description="Polar residues" evidence="1">
    <location>
        <begin position="100"/>
        <end position="112"/>
    </location>
</feature>
<proteinExistence type="predicted"/>
<dbReference type="AlphaFoldDB" id="A0A5E4MJQ4"/>
<organism evidence="2 3">
    <name type="scientific">Cinara cedri</name>
    <dbReference type="NCBI Taxonomy" id="506608"/>
    <lineage>
        <taxon>Eukaryota</taxon>
        <taxon>Metazoa</taxon>
        <taxon>Ecdysozoa</taxon>
        <taxon>Arthropoda</taxon>
        <taxon>Hexapoda</taxon>
        <taxon>Insecta</taxon>
        <taxon>Pterygota</taxon>
        <taxon>Neoptera</taxon>
        <taxon>Paraneoptera</taxon>
        <taxon>Hemiptera</taxon>
        <taxon>Sternorrhyncha</taxon>
        <taxon>Aphidomorpha</taxon>
        <taxon>Aphidoidea</taxon>
        <taxon>Aphididae</taxon>
        <taxon>Lachninae</taxon>
        <taxon>Cinara</taxon>
    </lineage>
</organism>
<name>A0A5E4MJQ4_9HEMI</name>
<evidence type="ECO:0000256" key="1">
    <source>
        <dbReference type="SAM" id="MobiDB-lite"/>
    </source>
</evidence>
<reference evidence="2 3" key="1">
    <citation type="submission" date="2019-08" db="EMBL/GenBank/DDBJ databases">
        <authorList>
            <person name="Alioto T."/>
            <person name="Alioto T."/>
            <person name="Gomez Garrido J."/>
        </authorList>
    </citation>
    <scope>NUCLEOTIDE SEQUENCE [LARGE SCALE GENOMIC DNA]</scope>
</reference>
<accession>A0A5E4MJQ4</accession>
<protein>
    <submittedName>
        <fullName evidence="2">Uncharacterized protein</fullName>
    </submittedName>
</protein>
<evidence type="ECO:0000313" key="3">
    <source>
        <dbReference type="Proteomes" id="UP000325440"/>
    </source>
</evidence>
<feature type="region of interest" description="Disordered" evidence="1">
    <location>
        <begin position="88"/>
        <end position="112"/>
    </location>
</feature>
<keyword evidence="3" id="KW-1185">Reference proteome</keyword>
<sequence>MGVSQLKLGKQDTLSYITLYVYETFGMTKQRIKDDSKRSSVVHVLKISRCHQYTPVIYIHSAVPLERPCTTIIDVRASLCGVHVERGTGDGYREAENNKRTTLQSSVMKAKT</sequence>